<dbReference type="KEGG" id="zju:107420152"/>
<dbReference type="RefSeq" id="XP_015884531.1">
    <property type="nucleotide sequence ID" value="XM_016029045.4"/>
</dbReference>
<dbReference type="FunCoup" id="A0A6P4AFM2">
    <property type="interactions" value="66"/>
</dbReference>
<dbReference type="InParanoid" id="A0A6P4AFM2"/>
<organism evidence="1 2">
    <name type="scientific">Ziziphus jujuba</name>
    <name type="common">Chinese jujube</name>
    <name type="synonym">Ziziphus sativa</name>
    <dbReference type="NCBI Taxonomy" id="326968"/>
    <lineage>
        <taxon>Eukaryota</taxon>
        <taxon>Viridiplantae</taxon>
        <taxon>Streptophyta</taxon>
        <taxon>Embryophyta</taxon>
        <taxon>Tracheophyta</taxon>
        <taxon>Spermatophyta</taxon>
        <taxon>Magnoliopsida</taxon>
        <taxon>eudicotyledons</taxon>
        <taxon>Gunneridae</taxon>
        <taxon>Pentapetalae</taxon>
        <taxon>rosids</taxon>
        <taxon>fabids</taxon>
        <taxon>Rosales</taxon>
        <taxon>Rhamnaceae</taxon>
        <taxon>Paliureae</taxon>
        <taxon>Ziziphus</taxon>
    </lineage>
</organism>
<reference evidence="2" key="2">
    <citation type="submission" date="2025-08" db="UniProtKB">
        <authorList>
            <consortium name="RefSeq"/>
        </authorList>
    </citation>
    <scope>IDENTIFICATION</scope>
    <source>
        <tissue evidence="2">Seedling</tissue>
    </source>
</reference>
<dbReference type="AlphaFoldDB" id="A0A6P4AFM2"/>
<dbReference type="Proteomes" id="UP001652623">
    <property type="component" value="Chromosome 1"/>
</dbReference>
<keyword evidence="1" id="KW-1185">Reference proteome</keyword>
<dbReference type="PANTHER" id="PTHR35687">
    <property type="entry name" value="OS07G0516700 PROTEIN"/>
    <property type="match status" value="1"/>
</dbReference>
<evidence type="ECO:0000313" key="2">
    <source>
        <dbReference type="RefSeq" id="XP_015884531.1"/>
    </source>
</evidence>
<sequence>MAIVRRPFGYSKVDKEDPDEKIHRRAQFLIYKVLEKADSRRTRPSYLRIRIRKLKVKIGKRLTKLRKSMLIGISAAKVSVGKQVCCQLKTCKRLFSRGERTVLSLPPLFT</sequence>
<proteinExistence type="predicted"/>
<name>A0A6P4AFM2_ZIZJJ</name>
<dbReference type="PANTHER" id="PTHR35687:SF1">
    <property type="entry name" value="OS07G0516700 PROTEIN"/>
    <property type="match status" value="1"/>
</dbReference>
<protein>
    <submittedName>
        <fullName evidence="2">Uncharacterized protein LOC107420152</fullName>
    </submittedName>
</protein>
<accession>A0A6P4AFM2</accession>
<gene>
    <name evidence="2" type="primary">LOC107420152</name>
</gene>
<dbReference type="GeneID" id="107420152"/>
<reference evidence="1" key="1">
    <citation type="submission" date="2025-05" db="UniProtKB">
        <authorList>
            <consortium name="RefSeq"/>
        </authorList>
    </citation>
    <scope>NUCLEOTIDE SEQUENCE [LARGE SCALE GENOMIC DNA]</scope>
</reference>
<evidence type="ECO:0000313" key="1">
    <source>
        <dbReference type="Proteomes" id="UP001652623"/>
    </source>
</evidence>